<dbReference type="EC" id="4.1.1.49" evidence="3"/>
<comment type="pathway">
    <text evidence="1">Carbohydrate biosynthesis; gluconeogenesis.</text>
</comment>
<evidence type="ECO:0000256" key="8">
    <source>
        <dbReference type="ARBA" id="ARBA00023239"/>
    </source>
</evidence>
<evidence type="ECO:0000256" key="2">
    <source>
        <dbReference type="ARBA" id="ARBA00006052"/>
    </source>
</evidence>
<dbReference type="GO" id="GO:0005829">
    <property type="term" value="C:cytosol"/>
    <property type="evidence" value="ECO:0007669"/>
    <property type="project" value="TreeGrafter"/>
</dbReference>
<dbReference type="AlphaFoldDB" id="A0A7V0QQI3"/>
<reference evidence="10" key="1">
    <citation type="journal article" date="2020" name="mSystems">
        <title>Genome- and Community-Level Interaction Insights into Carbon Utilization and Element Cycling Functions of Hydrothermarchaeota in Hydrothermal Sediment.</title>
        <authorList>
            <person name="Zhou Z."/>
            <person name="Liu Y."/>
            <person name="Xu W."/>
            <person name="Pan J."/>
            <person name="Luo Z.H."/>
            <person name="Li M."/>
        </authorList>
    </citation>
    <scope>NUCLEOTIDE SEQUENCE [LARGE SCALE GENOMIC DNA]</scope>
    <source>
        <strain evidence="10">HyVt-219</strain>
    </source>
</reference>
<evidence type="ECO:0000256" key="3">
    <source>
        <dbReference type="ARBA" id="ARBA00012363"/>
    </source>
</evidence>
<sequence>MQYKLVKEMVQDLYSRPNVFHLDVEQLRRESEKYGIKTEFGNYNFSSSVRNRSAWATVYFGSERVRTKKLNPYQKEIVKNLPLTLEKLRGYLKRAPFVCVERKMGQNSEFTPHCTAYVSIHRKDCIRIAYMWTALLFDPEPDKEPHLYLVQIPEWQERERQILVFPEEGVTFVLGSDYLGEIKKGFLRMAMWFAKERGMLGIHAGAKLLRAKDSSGKIKRYSMLLFGLSGTGKTTHSCHHHYLNEEGEGVEIIQDDVVFLKEDGSILGTEKGFFLKTDIDPENQPLIYRAATQKDTVLENVMVDYQGKVYFLDDTLTGNGRGVIQRTDLGKENITDSINSPPLSELDGMIIAFITRRNTVLPIVSKLTPEQGAAAFMLGESIETSASDPRRIGESVRVVGTNPFIVGDETEEGNIFYRILKKNEDKLQCYLLNTGGVGEIVEEDENGNKVVRQPVTRVEIKEMAYIIRDIARGVIKWQRDPIWGTETPRKVEGVN</sequence>
<dbReference type="Gene3D" id="3.90.228.20">
    <property type="match status" value="2"/>
</dbReference>
<comment type="similarity">
    <text evidence="2">Belongs to the phosphoenolpyruvate carboxykinase (ATP) family.</text>
</comment>
<evidence type="ECO:0000256" key="1">
    <source>
        <dbReference type="ARBA" id="ARBA00004742"/>
    </source>
</evidence>
<dbReference type="GO" id="GO:0004612">
    <property type="term" value="F:phosphoenolpyruvate carboxykinase (ATP) activity"/>
    <property type="evidence" value="ECO:0007669"/>
    <property type="project" value="UniProtKB-EC"/>
</dbReference>
<dbReference type="UniPathway" id="UPA00138"/>
<keyword evidence="6" id="KW-0210">Decarboxylase</keyword>
<dbReference type="InterPro" id="IPR001272">
    <property type="entry name" value="PEP_carboxykinase_ATP"/>
</dbReference>
<keyword evidence="5" id="KW-0547">Nucleotide-binding</keyword>
<dbReference type="EMBL" id="DRBC01000209">
    <property type="protein sequence ID" value="HDN84811.1"/>
    <property type="molecule type" value="Genomic_DNA"/>
</dbReference>
<keyword evidence="7" id="KW-0067">ATP-binding</keyword>
<evidence type="ECO:0000256" key="4">
    <source>
        <dbReference type="ARBA" id="ARBA00022432"/>
    </source>
</evidence>
<dbReference type="PANTHER" id="PTHR30031">
    <property type="entry name" value="PHOSPHOENOLPYRUVATE CARBOXYKINASE ATP"/>
    <property type="match status" value="1"/>
</dbReference>
<protein>
    <recommendedName>
        <fullName evidence="3">phosphoenolpyruvate carboxykinase (ATP)</fullName>
        <ecNumber evidence="3">4.1.1.49</ecNumber>
    </recommendedName>
</protein>
<evidence type="ECO:0000313" key="10">
    <source>
        <dbReference type="EMBL" id="HDN84811.1"/>
    </source>
</evidence>
<organism evidence="10">
    <name type="scientific">Aerophobetes bacterium</name>
    <dbReference type="NCBI Taxonomy" id="2030807"/>
    <lineage>
        <taxon>Bacteria</taxon>
        <taxon>Candidatus Aerophobota</taxon>
    </lineage>
</organism>
<dbReference type="GO" id="GO:0005524">
    <property type="term" value="F:ATP binding"/>
    <property type="evidence" value="ECO:0007669"/>
    <property type="project" value="UniProtKB-KW"/>
</dbReference>
<evidence type="ECO:0000256" key="6">
    <source>
        <dbReference type="ARBA" id="ARBA00022793"/>
    </source>
</evidence>
<dbReference type="SUPFAM" id="SSF68923">
    <property type="entry name" value="PEP carboxykinase N-terminal domain"/>
    <property type="match status" value="1"/>
</dbReference>
<accession>A0A7V0QQI3</accession>
<dbReference type="GO" id="GO:0006094">
    <property type="term" value="P:gluconeogenesis"/>
    <property type="evidence" value="ECO:0007669"/>
    <property type="project" value="UniProtKB-UniPathway"/>
</dbReference>
<evidence type="ECO:0000256" key="9">
    <source>
        <dbReference type="ARBA" id="ARBA00047371"/>
    </source>
</evidence>
<comment type="caution">
    <text evidence="10">The sequence shown here is derived from an EMBL/GenBank/DDBJ whole genome shotgun (WGS) entry which is preliminary data.</text>
</comment>
<dbReference type="NCBIfam" id="NF006821">
    <property type="entry name" value="PRK09344.1-3"/>
    <property type="match status" value="1"/>
</dbReference>
<evidence type="ECO:0000256" key="5">
    <source>
        <dbReference type="ARBA" id="ARBA00022741"/>
    </source>
</evidence>
<feature type="non-terminal residue" evidence="10">
    <location>
        <position position="495"/>
    </location>
</feature>
<dbReference type="InterPro" id="IPR013035">
    <property type="entry name" value="PEP_carboxykinase_C"/>
</dbReference>
<comment type="catalytic activity">
    <reaction evidence="9">
        <text>oxaloacetate + ATP = phosphoenolpyruvate + ADP + CO2</text>
        <dbReference type="Rhea" id="RHEA:18617"/>
        <dbReference type="ChEBI" id="CHEBI:16452"/>
        <dbReference type="ChEBI" id="CHEBI:16526"/>
        <dbReference type="ChEBI" id="CHEBI:30616"/>
        <dbReference type="ChEBI" id="CHEBI:58702"/>
        <dbReference type="ChEBI" id="CHEBI:456216"/>
        <dbReference type="EC" id="4.1.1.49"/>
    </reaction>
</comment>
<dbReference type="Proteomes" id="UP000885660">
    <property type="component" value="Unassembled WGS sequence"/>
</dbReference>
<dbReference type="SUPFAM" id="SSF53795">
    <property type="entry name" value="PEP carboxykinase-like"/>
    <property type="match status" value="1"/>
</dbReference>
<name>A0A7V0QQI3_UNCAE</name>
<keyword evidence="4" id="KW-0312">Gluconeogenesis</keyword>
<gene>
    <name evidence="10" type="ORF">ENG47_03530</name>
</gene>
<keyword evidence="8 10" id="KW-0456">Lyase</keyword>
<dbReference type="Pfam" id="PF01293">
    <property type="entry name" value="PEPCK_ATP"/>
    <property type="match status" value="1"/>
</dbReference>
<evidence type="ECO:0000256" key="7">
    <source>
        <dbReference type="ARBA" id="ARBA00022840"/>
    </source>
</evidence>
<dbReference type="PANTHER" id="PTHR30031:SF0">
    <property type="entry name" value="PHOSPHOENOLPYRUVATE CARBOXYKINASE (ATP)"/>
    <property type="match status" value="1"/>
</dbReference>
<dbReference type="InterPro" id="IPR008210">
    <property type="entry name" value="PEP_carboxykinase_N"/>
</dbReference>
<proteinExistence type="inferred from homology"/>